<dbReference type="Proteomes" id="UP001291623">
    <property type="component" value="Unassembled WGS sequence"/>
</dbReference>
<proteinExistence type="predicted"/>
<keyword evidence="3" id="KW-1185">Reference proteome</keyword>
<gene>
    <name evidence="2" type="ORF">RND71_035255</name>
</gene>
<reference evidence="2" key="1">
    <citation type="submission" date="2023-12" db="EMBL/GenBank/DDBJ databases">
        <title>Genome assembly of Anisodus tanguticus.</title>
        <authorList>
            <person name="Wang Y.-J."/>
        </authorList>
    </citation>
    <scope>NUCLEOTIDE SEQUENCE</scope>
    <source>
        <strain evidence="2">KB-2021</strain>
        <tissue evidence="2">Leaf</tissue>
    </source>
</reference>
<feature type="domain" description="SFR19-like C-terminal" evidence="1">
    <location>
        <begin position="6"/>
        <end position="63"/>
    </location>
</feature>
<name>A0AAE1R5G7_9SOLA</name>
<dbReference type="InterPro" id="IPR057031">
    <property type="entry name" value="SFR19-like_C"/>
</dbReference>
<evidence type="ECO:0000259" key="1">
    <source>
        <dbReference type="Pfam" id="PF23030"/>
    </source>
</evidence>
<organism evidence="2 3">
    <name type="scientific">Anisodus tanguticus</name>
    <dbReference type="NCBI Taxonomy" id="243964"/>
    <lineage>
        <taxon>Eukaryota</taxon>
        <taxon>Viridiplantae</taxon>
        <taxon>Streptophyta</taxon>
        <taxon>Embryophyta</taxon>
        <taxon>Tracheophyta</taxon>
        <taxon>Spermatophyta</taxon>
        <taxon>Magnoliopsida</taxon>
        <taxon>eudicotyledons</taxon>
        <taxon>Gunneridae</taxon>
        <taxon>Pentapetalae</taxon>
        <taxon>asterids</taxon>
        <taxon>lamiids</taxon>
        <taxon>Solanales</taxon>
        <taxon>Solanaceae</taxon>
        <taxon>Solanoideae</taxon>
        <taxon>Hyoscyameae</taxon>
        <taxon>Anisodus</taxon>
    </lineage>
</organism>
<dbReference type="AlphaFoldDB" id="A0AAE1R5G7"/>
<sequence length="121" mass="13685">MKHFRGALVEFVKELLKPTWHEGLLMRDAYKMIVKKAVDKIINSLTLDQIPEMAESIKQYLSVSKPKVAKLIEVSTLKQSGCFKKQLILCHNTLAGAMETSGAVYLEGRLPEIDRVTQLLE</sequence>
<evidence type="ECO:0000313" key="3">
    <source>
        <dbReference type="Proteomes" id="UP001291623"/>
    </source>
</evidence>
<evidence type="ECO:0000313" key="2">
    <source>
        <dbReference type="EMBL" id="KAK4345079.1"/>
    </source>
</evidence>
<dbReference type="InterPro" id="IPR052650">
    <property type="entry name" value="Zinc_finger_CCCH"/>
</dbReference>
<dbReference type="PANTHER" id="PTHR36886">
    <property type="entry name" value="PROTEIN FRIGIDA-ESSENTIAL 1"/>
    <property type="match status" value="1"/>
</dbReference>
<protein>
    <recommendedName>
        <fullName evidence="1">SFR19-like C-terminal domain-containing protein</fullName>
    </recommendedName>
</protein>
<accession>A0AAE1R5G7</accession>
<dbReference type="Pfam" id="PF23030">
    <property type="entry name" value="SCAF11-like_C"/>
    <property type="match status" value="1"/>
</dbReference>
<dbReference type="PANTHER" id="PTHR36886:SF10">
    <property type="entry name" value="PROTEIN FRIGIDA-ESSENTIAL 1-LIKE"/>
    <property type="match status" value="1"/>
</dbReference>
<dbReference type="EMBL" id="JAVYJV010000019">
    <property type="protein sequence ID" value="KAK4345079.1"/>
    <property type="molecule type" value="Genomic_DNA"/>
</dbReference>
<comment type="caution">
    <text evidence="2">The sequence shown here is derived from an EMBL/GenBank/DDBJ whole genome shotgun (WGS) entry which is preliminary data.</text>
</comment>